<evidence type="ECO:0000313" key="1">
    <source>
        <dbReference type="EMBL" id="KAK8845193.1"/>
    </source>
</evidence>
<accession>A0ABR2HEV1</accession>
<gene>
    <name evidence="1" type="ORF">M9Y10_021375</name>
</gene>
<organism evidence="1 2">
    <name type="scientific">Tritrichomonas musculus</name>
    <dbReference type="NCBI Taxonomy" id="1915356"/>
    <lineage>
        <taxon>Eukaryota</taxon>
        <taxon>Metamonada</taxon>
        <taxon>Parabasalia</taxon>
        <taxon>Tritrichomonadida</taxon>
        <taxon>Tritrichomonadidae</taxon>
        <taxon>Tritrichomonas</taxon>
    </lineage>
</organism>
<dbReference type="EMBL" id="JAPFFF010000031">
    <property type="protein sequence ID" value="KAK8845193.1"/>
    <property type="molecule type" value="Genomic_DNA"/>
</dbReference>
<proteinExistence type="predicted"/>
<sequence>MGNINPVGENMYGIMACFSMLGPIFVKKPLVDLYLFKKIYTEMVSYAIPFLNYSIIDERNNRNEFHSQPRYENDGLTKEQAIILSKPLGHYLQNFDTNNTISETLKDLKKF</sequence>
<name>A0ABR2HEV1_9EUKA</name>
<dbReference type="Proteomes" id="UP001470230">
    <property type="component" value="Unassembled WGS sequence"/>
</dbReference>
<protein>
    <submittedName>
        <fullName evidence="1">Uncharacterized protein</fullName>
    </submittedName>
</protein>
<keyword evidence="2" id="KW-1185">Reference proteome</keyword>
<comment type="caution">
    <text evidence="1">The sequence shown here is derived from an EMBL/GenBank/DDBJ whole genome shotgun (WGS) entry which is preliminary data.</text>
</comment>
<reference evidence="1 2" key="1">
    <citation type="submission" date="2024-04" db="EMBL/GenBank/DDBJ databases">
        <title>Tritrichomonas musculus Genome.</title>
        <authorList>
            <person name="Alves-Ferreira E."/>
            <person name="Grigg M."/>
            <person name="Lorenzi H."/>
            <person name="Galac M."/>
        </authorList>
    </citation>
    <scope>NUCLEOTIDE SEQUENCE [LARGE SCALE GENOMIC DNA]</scope>
    <source>
        <strain evidence="1 2">EAF2021</strain>
    </source>
</reference>
<evidence type="ECO:0000313" key="2">
    <source>
        <dbReference type="Proteomes" id="UP001470230"/>
    </source>
</evidence>